<dbReference type="InterPro" id="IPR026889">
    <property type="entry name" value="Zn_Tnp"/>
</dbReference>
<sequence>MIDLLDISAQSEGCGTEKKYRLADYFNRWWDEYTKHPTEHITPEQYKAANAIRVCRTAALGIDTYACPECGEVREIYHSCKNRFCPTCGWRDTLKWAARMKDKLLRVPHRHVVMTLPHVLLDLVKRNKKEMLNIMMRTSAEALKIWMMKAFGLKVGVIAVLHTYGETKQYHVHTHMILSWGGIDRNGRIVVPERSKVNDTFIRSIFKHTFDKALIELFDNGKLKHDFRNRMEFMSFIKHVVNKKQWIVHLEPPLEMPEQVIQYIGRYSKRACLSEYKITAMEDENITFRYRDYQNSPDRRNPLEKELTLHYREFFPRLMQHVPLHYFRIVRYYGFYSNKGNLPGEYFGRAENVMQNAPAEESDYENPFFCECCQRARIYVHTIITRRTVFDESPETLVFSRSDIRKQKVA</sequence>
<dbReference type="GO" id="GO:0006260">
    <property type="term" value="P:DNA replication"/>
    <property type="evidence" value="ECO:0007669"/>
    <property type="project" value="UniProtKB-KW"/>
</dbReference>
<dbReference type="GO" id="GO:0006313">
    <property type="term" value="P:DNA transposition"/>
    <property type="evidence" value="ECO:0007669"/>
    <property type="project" value="InterPro"/>
</dbReference>
<protein>
    <submittedName>
        <fullName evidence="3">IS91 family transposase</fullName>
    </submittedName>
</protein>
<evidence type="ECO:0000259" key="2">
    <source>
        <dbReference type="Pfam" id="PF14319"/>
    </source>
</evidence>
<gene>
    <name evidence="3" type="ORF">FSA08_14410</name>
</gene>
<organism evidence="3 4">
    <name type="scientific">Bacteroides fragilis</name>
    <dbReference type="NCBI Taxonomy" id="817"/>
    <lineage>
        <taxon>Bacteria</taxon>
        <taxon>Pseudomonadati</taxon>
        <taxon>Bacteroidota</taxon>
        <taxon>Bacteroidia</taxon>
        <taxon>Bacteroidales</taxon>
        <taxon>Bacteroidaceae</taxon>
        <taxon>Bacteroides</taxon>
    </lineage>
</organism>
<proteinExistence type="predicted"/>
<accession>A0A5C6L5J4</accession>
<dbReference type="GO" id="GO:0004803">
    <property type="term" value="F:transposase activity"/>
    <property type="evidence" value="ECO:0007669"/>
    <property type="project" value="InterPro"/>
</dbReference>
<dbReference type="GO" id="GO:0003677">
    <property type="term" value="F:DNA binding"/>
    <property type="evidence" value="ECO:0007669"/>
    <property type="project" value="InterPro"/>
</dbReference>
<dbReference type="RefSeq" id="WP_008675424.1">
    <property type="nucleotide sequence ID" value="NZ_VOHY01000011.1"/>
</dbReference>
<comment type="caution">
    <text evidence="3">The sequence shown here is derived from an EMBL/GenBank/DDBJ whole genome shotgun (WGS) entry which is preliminary data.</text>
</comment>
<evidence type="ECO:0000259" key="1">
    <source>
        <dbReference type="Pfam" id="PF04986"/>
    </source>
</evidence>
<dbReference type="Proteomes" id="UP000318041">
    <property type="component" value="Unassembled WGS sequence"/>
</dbReference>
<dbReference type="EMBL" id="VOHY01000011">
    <property type="protein sequence ID" value="TWV72204.1"/>
    <property type="molecule type" value="Genomic_DNA"/>
</dbReference>
<dbReference type="PANTHER" id="PTHR37023:SF1">
    <property type="entry name" value="ISSOD25 TRANSPOSASE TNPA_ISSOD25"/>
    <property type="match status" value="1"/>
</dbReference>
<feature type="domain" description="Transposase zinc-binding" evidence="2">
    <location>
        <begin position="26"/>
        <end position="116"/>
    </location>
</feature>
<evidence type="ECO:0000313" key="4">
    <source>
        <dbReference type="Proteomes" id="UP000318041"/>
    </source>
</evidence>
<dbReference type="PANTHER" id="PTHR37023">
    <property type="entry name" value="TRANSPOSASE"/>
    <property type="match status" value="1"/>
</dbReference>
<dbReference type="InterPro" id="IPR007069">
    <property type="entry name" value="Transposase_32"/>
</dbReference>
<dbReference type="Pfam" id="PF04986">
    <property type="entry name" value="Y2_Tnp"/>
    <property type="match status" value="1"/>
</dbReference>
<reference evidence="3 4" key="1">
    <citation type="submission" date="2019-08" db="EMBL/GenBank/DDBJ databases">
        <title>Genome sequencing of Bacteroides fragilis Sample_iSURF_9.</title>
        <authorList>
            <person name="Chandler J.E."/>
            <person name="Ruoff K.L."/>
            <person name="Price C.E."/>
            <person name="Valls R.A."/>
            <person name="O'Toole G.A."/>
        </authorList>
    </citation>
    <scope>NUCLEOTIDE SEQUENCE [LARGE SCALE GENOMIC DNA]</scope>
    <source>
        <strain evidence="3 4">CFPLTA004_1B</strain>
    </source>
</reference>
<evidence type="ECO:0000313" key="3">
    <source>
        <dbReference type="EMBL" id="TWV72204.1"/>
    </source>
</evidence>
<dbReference type="Pfam" id="PF14319">
    <property type="entry name" value="Zn_Tnp_IS91"/>
    <property type="match status" value="1"/>
</dbReference>
<dbReference type="AlphaFoldDB" id="A0A5C6L5J4"/>
<feature type="domain" description="Transposase IS801/IS1294" evidence="1">
    <location>
        <begin position="156"/>
        <end position="338"/>
    </location>
</feature>
<name>A0A5C6L5J4_BACFG</name>